<evidence type="ECO:0000256" key="6">
    <source>
        <dbReference type="SAM" id="MobiDB-lite"/>
    </source>
</evidence>
<evidence type="ECO:0000256" key="1">
    <source>
        <dbReference type="ARBA" id="ARBA00022723"/>
    </source>
</evidence>
<keyword evidence="1" id="KW-0479">Metal-binding</keyword>
<accession>A0A439CZG3</accession>
<keyword evidence="9" id="KW-1185">Reference proteome</keyword>
<evidence type="ECO:0000313" key="8">
    <source>
        <dbReference type="EMBL" id="RWA07528.1"/>
    </source>
</evidence>
<name>A0A439CZG3_9PEZI</name>
<feature type="domain" description="CCHC-type" evidence="7">
    <location>
        <begin position="358"/>
        <end position="373"/>
    </location>
</feature>
<dbReference type="GO" id="GO:0003676">
    <property type="term" value="F:nucleic acid binding"/>
    <property type="evidence" value="ECO:0007669"/>
    <property type="project" value="InterPro"/>
</dbReference>
<dbReference type="EMBL" id="RYZI01000253">
    <property type="protein sequence ID" value="RWA07528.1"/>
    <property type="molecule type" value="Genomic_DNA"/>
</dbReference>
<dbReference type="SMART" id="SM00343">
    <property type="entry name" value="ZnF_C2HC"/>
    <property type="match status" value="11"/>
</dbReference>
<evidence type="ECO:0000256" key="5">
    <source>
        <dbReference type="PROSITE-ProRule" id="PRU00047"/>
    </source>
</evidence>
<feature type="compositionally biased region" description="Low complexity" evidence="6">
    <location>
        <begin position="531"/>
        <end position="546"/>
    </location>
</feature>
<feature type="domain" description="CCHC-type" evidence="7">
    <location>
        <begin position="307"/>
        <end position="323"/>
    </location>
</feature>
<dbReference type="GO" id="GO:0008270">
    <property type="term" value="F:zinc ion binding"/>
    <property type="evidence" value="ECO:0007669"/>
    <property type="project" value="UniProtKB-KW"/>
</dbReference>
<evidence type="ECO:0000313" key="9">
    <source>
        <dbReference type="Proteomes" id="UP000286045"/>
    </source>
</evidence>
<feature type="domain" description="CCHC-type" evidence="7">
    <location>
        <begin position="383"/>
        <end position="398"/>
    </location>
</feature>
<feature type="domain" description="CCHC-type" evidence="7">
    <location>
        <begin position="407"/>
        <end position="422"/>
    </location>
</feature>
<feature type="domain" description="CCHC-type" evidence="7">
    <location>
        <begin position="335"/>
        <end position="350"/>
    </location>
</feature>
<evidence type="ECO:0000256" key="2">
    <source>
        <dbReference type="ARBA" id="ARBA00022737"/>
    </source>
</evidence>
<dbReference type="Pfam" id="PF00098">
    <property type="entry name" value="zf-CCHC"/>
    <property type="match status" value="9"/>
</dbReference>
<organism evidence="8 9">
    <name type="scientific">Xylaria grammica</name>
    <dbReference type="NCBI Taxonomy" id="363999"/>
    <lineage>
        <taxon>Eukaryota</taxon>
        <taxon>Fungi</taxon>
        <taxon>Dikarya</taxon>
        <taxon>Ascomycota</taxon>
        <taxon>Pezizomycotina</taxon>
        <taxon>Sordariomycetes</taxon>
        <taxon>Xylariomycetidae</taxon>
        <taxon>Xylariales</taxon>
        <taxon>Xylariaceae</taxon>
        <taxon>Xylaria</taxon>
    </lineage>
</organism>
<dbReference type="Proteomes" id="UP000286045">
    <property type="component" value="Unassembled WGS sequence"/>
</dbReference>
<dbReference type="PANTHER" id="PTHR47103:SF8">
    <property type="entry name" value="DNA-BINDING PROTEIN"/>
    <property type="match status" value="1"/>
</dbReference>
<proteinExistence type="predicted"/>
<dbReference type="PANTHER" id="PTHR47103">
    <property type="entry name" value="DNA-BINDING PROTEIN"/>
    <property type="match status" value="1"/>
</dbReference>
<dbReference type="SUPFAM" id="SSF57756">
    <property type="entry name" value="Retrovirus zinc finger-like domains"/>
    <property type="match status" value="6"/>
</dbReference>
<protein>
    <recommendedName>
        <fullName evidence="7">CCHC-type domain-containing protein</fullName>
    </recommendedName>
</protein>
<reference evidence="8 9" key="1">
    <citation type="submission" date="2018-12" db="EMBL/GenBank/DDBJ databases">
        <title>Draft genome sequence of Xylaria grammica IHI A82.</title>
        <authorList>
            <person name="Buettner E."/>
            <person name="Kellner H."/>
        </authorList>
    </citation>
    <scope>NUCLEOTIDE SEQUENCE [LARGE SCALE GENOMIC DNA]</scope>
    <source>
        <strain evidence="8 9">IHI A82</strain>
    </source>
</reference>
<feature type="domain" description="CCHC-type" evidence="7">
    <location>
        <begin position="138"/>
        <end position="152"/>
    </location>
</feature>
<feature type="domain" description="CCHC-type" evidence="7">
    <location>
        <begin position="428"/>
        <end position="443"/>
    </location>
</feature>
<keyword evidence="2" id="KW-0677">Repeat</keyword>
<dbReference type="Gene3D" id="4.10.60.10">
    <property type="entry name" value="Zinc finger, CCHC-type"/>
    <property type="match status" value="8"/>
</dbReference>
<sequence>MSEWAPAAADDGWDGPSNSTAAQWDDAPAGGNWDDNAGANGGKSTVTLIKVARMALMRLLMVMMPEVEVVAVVASTVARKGTSTTKILMNHTLLIVFSSHNKADCPNPRVQKCRHCNEEGHMIRDCPTAPPREFTGECRYCHAEGHMAKDCPTKPAEVCRNCQEEGHTVAECKNPRKVDRSHLEEVNAETAWAKISEGARENDMDDVKEAIQLYVKACPDTTYVNLETAFRCQEIGVYLIAMESQSMMSTLTNMDLQGNLNKKYRVNYRFDPKPARPRERECWPQNNEENLARLEDAGEPVNRGLSKCTNCNELGHIAKNCPQEKVEKERVAIMCFNCNEPGHRMRDCPQERVDKFACKNCGKGGHKAAECPEPRVAGPDVECRKCGETGHFSRDCPQGGGGGRRGCFNCGEEGHSARDCTEPKKILCRNCNQEGHTSRECPEPKDMSKVQCRNCDEYGHESRGCPKPRDYSRVQCQNCGEFGHSKVRCKKETVAPDDFGGRNTGNDDSAGGFGDNEEARVPASDNWMKEAAAANSGAADGDAWGVPGTGGGEGVAW</sequence>
<keyword evidence="3 5" id="KW-0863">Zinc-finger</keyword>
<dbReference type="InterPro" id="IPR001878">
    <property type="entry name" value="Znf_CCHC"/>
</dbReference>
<evidence type="ECO:0000259" key="7">
    <source>
        <dbReference type="PROSITE" id="PS50158"/>
    </source>
</evidence>
<feature type="domain" description="CCHC-type" evidence="7">
    <location>
        <begin position="452"/>
        <end position="467"/>
    </location>
</feature>
<dbReference type="PROSITE" id="PS50158">
    <property type="entry name" value="ZF_CCHC"/>
    <property type="match status" value="9"/>
</dbReference>
<feature type="region of interest" description="Disordered" evidence="6">
    <location>
        <begin position="494"/>
        <end position="557"/>
    </location>
</feature>
<keyword evidence="4" id="KW-0862">Zinc</keyword>
<feature type="compositionally biased region" description="Low complexity" evidence="6">
    <location>
        <begin position="24"/>
        <end position="38"/>
    </location>
</feature>
<dbReference type="STRING" id="363999.A0A439CZG3"/>
<comment type="caution">
    <text evidence="8">The sequence shown here is derived from an EMBL/GenBank/DDBJ whole genome shotgun (WGS) entry which is preliminary data.</text>
</comment>
<feature type="domain" description="CCHC-type" evidence="7">
    <location>
        <begin position="112"/>
        <end position="127"/>
    </location>
</feature>
<dbReference type="AlphaFoldDB" id="A0A439CZG3"/>
<feature type="compositionally biased region" description="Gly residues" evidence="6">
    <location>
        <begin position="547"/>
        <end position="557"/>
    </location>
</feature>
<evidence type="ECO:0000256" key="4">
    <source>
        <dbReference type="ARBA" id="ARBA00022833"/>
    </source>
</evidence>
<gene>
    <name evidence="8" type="ORF">EKO27_g7589</name>
</gene>
<feature type="region of interest" description="Disordered" evidence="6">
    <location>
        <begin position="1"/>
        <end position="39"/>
    </location>
</feature>
<dbReference type="InterPro" id="IPR036875">
    <property type="entry name" value="Znf_CCHC_sf"/>
</dbReference>
<feature type="compositionally biased region" description="Low complexity" evidence="6">
    <location>
        <begin position="1"/>
        <end position="16"/>
    </location>
</feature>
<evidence type="ECO:0000256" key="3">
    <source>
        <dbReference type="ARBA" id="ARBA00022771"/>
    </source>
</evidence>